<evidence type="ECO:0000256" key="7">
    <source>
        <dbReference type="ARBA" id="ARBA00023136"/>
    </source>
</evidence>
<feature type="transmembrane region" description="Helical" evidence="8">
    <location>
        <begin position="176"/>
        <end position="204"/>
    </location>
</feature>
<organism evidence="10 11">
    <name type="scientific">Pseudodesulfovibrio hydrargyri</name>
    <dbReference type="NCBI Taxonomy" id="2125990"/>
    <lineage>
        <taxon>Bacteria</taxon>
        <taxon>Pseudomonadati</taxon>
        <taxon>Thermodesulfobacteriota</taxon>
        <taxon>Desulfovibrionia</taxon>
        <taxon>Desulfovibrionales</taxon>
        <taxon>Desulfovibrionaceae</taxon>
    </lineage>
</organism>
<feature type="transmembrane region" description="Helical" evidence="8">
    <location>
        <begin position="146"/>
        <end position="164"/>
    </location>
</feature>
<dbReference type="GO" id="GO:0009103">
    <property type="term" value="P:lipopolysaccharide biosynthetic process"/>
    <property type="evidence" value="ECO:0007669"/>
    <property type="project" value="TreeGrafter"/>
</dbReference>
<evidence type="ECO:0000256" key="6">
    <source>
        <dbReference type="ARBA" id="ARBA00022989"/>
    </source>
</evidence>
<keyword evidence="3 10" id="KW-0328">Glycosyltransferase</keyword>
<dbReference type="PANTHER" id="PTHR33908">
    <property type="entry name" value="MANNOSYLTRANSFERASE YKCB-RELATED"/>
    <property type="match status" value="1"/>
</dbReference>
<evidence type="ECO:0000313" key="11">
    <source>
        <dbReference type="Proteomes" id="UP000181901"/>
    </source>
</evidence>
<feature type="transmembrane region" description="Helical" evidence="8">
    <location>
        <begin position="417"/>
        <end position="438"/>
    </location>
</feature>
<gene>
    <name evidence="10" type="primary">arnT_2</name>
    <name evidence="10" type="ORF">BerOc1_03032</name>
</gene>
<keyword evidence="7 8" id="KW-0472">Membrane</keyword>
<dbReference type="Proteomes" id="UP000181901">
    <property type="component" value="Unassembled WGS sequence"/>
</dbReference>
<reference evidence="10 11" key="1">
    <citation type="submission" date="2015-09" db="EMBL/GenBank/DDBJ databases">
        <title>Genome of Desulfovibrio dechloracetivorans BerOc1, a mercury methylating strain isolated from highly hydrocarbons and metals contaminated coastal sediments.</title>
        <authorList>
            <person name="Goni Urriza M."/>
            <person name="Gassie C."/>
            <person name="Bouchez O."/>
            <person name="Klopp C."/>
            <person name="Ranchou-Peyruse A."/>
            <person name="Remy G."/>
        </authorList>
    </citation>
    <scope>NUCLEOTIDE SEQUENCE [LARGE SCALE GENOMIC DNA]</scope>
    <source>
        <strain evidence="10 11">BerOc1</strain>
    </source>
</reference>
<dbReference type="OrthoDB" id="9815691at2"/>
<keyword evidence="11" id="KW-1185">Reference proteome</keyword>
<feature type="transmembrane region" description="Helical" evidence="8">
    <location>
        <begin position="91"/>
        <end position="111"/>
    </location>
</feature>
<dbReference type="InterPro" id="IPR050297">
    <property type="entry name" value="LipidA_mod_glycosyltrf_83"/>
</dbReference>
<dbReference type="GO" id="GO:0005886">
    <property type="term" value="C:plasma membrane"/>
    <property type="evidence" value="ECO:0007669"/>
    <property type="project" value="UniProtKB-SubCell"/>
</dbReference>
<comment type="subcellular location">
    <subcellularLocation>
        <location evidence="1">Cell membrane</location>
        <topology evidence="1">Multi-pass membrane protein</topology>
    </subcellularLocation>
</comment>
<dbReference type="EC" id="2.4.2.43" evidence="10"/>
<evidence type="ECO:0000256" key="4">
    <source>
        <dbReference type="ARBA" id="ARBA00022679"/>
    </source>
</evidence>
<evidence type="ECO:0000256" key="5">
    <source>
        <dbReference type="ARBA" id="ARBA00022692"/>
    </source>
</evidence>
<keyword evidence="2" id="KW-1003">Cell membrane</keyword>
<feature type="domain" description="Glycosyltransferase RgtA/B/C/D-like" evidence="9">
    <location>
        <begin position="69"/>
        <end position="228"/>
    </location>
</feature>
<dbReference type="EMBL" id="LKAQ01000004">
    <property type="protein sequence ID" value="OIQ51087.1"/>
    <property type="molecule type" value="Genomic_DNA"/>
</dbReference>
<evidence type="ECO:0000256" key="8">
    <source>
        <dbReference type="SAM" id="Phobius"/>
    </source>
</evidence>
<feature type="transmembrane region" description="Helical" evidence="8">
    <location>
        <begin position="266"/>
        <end position="287"/>
    </location>
</feature>
<feature type="transmembrane region" description="Helical" evidence="8">
    <location>
        <begin position="390"/>
        <end position="410"/>
    </location>
</feature>
<dbReference type="GO" id="GO:0103015">
    <property type="term" value="F:4-amino-4-deoxy-L-arabinose transferase activity"/>
    <property type="evidence" value="ECO:0007669"/>
    <property type="project" value="UniProtKB-EC"/>
</dbReference>
<evidence type="ECO:0000256" key="1">
    <source>
        <dbReference type="ARBA" id="ARBA00004651"/>
    </source>
</evidence>
<feature type="transmembrane region" description="Helical" evidence="8">
    <location>
        <begin position="308"/>
        <end position="326"/>
    </location>
</feature>
<feature type="transmembrane region" description="Helical" evidence="8">
    <location>
        <begin position="363"/>
        <end position="384"/>
    </location>
</feature>
<dbReference type="RefSeq" id="WP_071546471.1">
    <property type="nucleotide sequence ID" value="NZ_LKAQ01000004.1"/>
</dbReference>
<protein>
    <submittedName>
        <fullName evidence="10">Undecaprenyl phosphate-alpha-4-amino-4-deoxy-L-arabinose arabinosyl transferase</fullName>
        <ecNumber evidence="10">2.4.2.43</ecNumber>
    </submittedName>
</protein>
<evidence type="ECO:0000259" key="9">
    <source>
        <dbReference type="Pfam" id="PF13231"/>
    </source>
</evidence>
<evidence type="ECO:0000256" key="3">
    <source>
        <dbReference type="ARBA" id="ARBA00022676"/>
    </source>
</evidence>
<name>A0A1J5NCX4_9BACT</name>
<dbReference type="GO" id="GO:0010041">
    <property type="term" value="P:response to iron(III) ion"/>
    <property type="evidence" value="ECO:0007669"/>
    <property type="project" value="TreeGrafter"/>
</dbReference>
<feature type="transmembrane region" description="Helical" evidence="8">
    <location>
        <begin position="123"/>
        <end position="139"/>
    </location>
</feature>
<dbReference type="InterPro" id="IPR038731">
    <property type="entry name" value="RgtA/B/C-like"/>
</dbReference>
<comment type="caution">
    <text evidence="10">The sequence shown here is derived from an EMBL/GenBank/DDBJ whole genome shotgun (WGS) entry which is preliminary data.</text>
</comment>
<keyword evidence="6 8" id="KW-1133">Transmembrane helix</keyword>
<feature type="transmembrane region" description="Helical" evidence="8">
    <location>
        <begin position="216"/>
        <end position="237"/>
    </location>
</feature>
<accession>A0A1J5NCX4</accession>
<evidence type="ECO:0000256" key="2">
    <source>
        <dbReference type="ARBA" id="ARBA00022475"/>
    </source>
</evidence>
<dbReference type="AlphaFoldDB" id="A0A1J5NCX4"/>
<proteinExistence type="predicted"/>
<dbReference type="Pfam" id="PF13231">
    <property type="entry name" value="PMT_2"/>
    <property type="match status" value="1"/>
</dbReference>
<dbReference type="PANTHER" id="PTHR33908:SF3">
    <property type="entry name" value="UNDECAPRENYL PHOSPHATE-ALPHA-4-AMINO-4-DEOXY-L-ARABINOSE ARABINOSYL TRANSFERASE"/>
    <property type="match status" value="1"/>
</dbReference>
<sequence length="539" mass="60160">MSALRTIWTRLENHPWLTMTLAVLAQTWFALSNRALWFSDEVRYADAYKNLAANGKWVVLALNGQPYPDKPPVYFWFLWLLDKLTPFHQPAVFFLGAALSGLFFLVAAYALARTLRFDRTTSLASTLILLSTFMVAALLHYSRMDLMFAALIILSHAAFFRAYSGTSEGWWPVWGFVLAGAATLVKGPLGFLFPLVNIALFLLFKGEAKRLLSRRTGLGLLAMLGMLAVWVGGVILAEGPGFLINTVLGKQILERATHTFHHKEAWWWYFAAFPLAWMPWTLALFAAPLKRLASPAFWSALWAGRRHAGPTTLLWIMFLGTFLFLSSLSGKVFIYVLPMFPPLALLTADSLRTMSDPRARRLWTLVGGLWIVIGAALLLAGDLIPVPVPVRGMGLCAAVLILGGAAIVSVRAKGFRAALMTCALAMILWIYPVGMLAAPSLDDAMSPRRQALILKDYIERGYAPFAARVYSGIYTFYAGHDYPEFDNYDRLIEEMATRDKAVLVIRESHWNDIRDRLTEFHVVDRQSIAGLVHVLAVKG</sequence>
<evidence type="ECO:0000313" key="10">
    <source>
        <dbReference type="EMBL" id="OIQ51087.1"/>
    </source>
</evidence>
<keyword evidence="4 10" id="KW-0808">Transferase</keyword>
<keyword evidence="5 8" id="KW-0812">Transmembrane</keyword>